<keyword evidence="2" id="KW-0813">Transport</keyword>
<feature type="transmembrane region" description="Helical" evidence="6">
    <location>
        <begin position="12"/>
        <end position="29"/>
    </location>
</feature>
<dbReference type="SUPFAM" id="SSF103473">
    <property type="entry name" value="MFS general substrate transporter"/>
    <property type="match status" value="1"/>
</dbReference>
<keyword evidence="4 6" id="KW-1133">Transmembrane helix</keyword>
<dbReference type="PANTHER" id="PTHR23506:SF23">
    <property type="entry name" value="GH10249P"/>
    <property type="match status" value="1"/>
</dbReference>
<dbReference type="InterPro" id="IPR050930">
    <property type="entry name" value="MFS_Vesicular_Transporter"/>
</dbReference>
<evidence type="ECO:0000313" key="8">
    <source>
        <dbReference type="EMBL" id="MBB5977337.1"/>
    </source>
</evidence>
<gene>
    <name evidence="8" type="ORF">HDA44_000678</name>
</gene>
<evidence type="ECO:0000256" key="4">
    <source>
        <dbReference type="ARBA" id="ARBA00022989"/>
    </source>
</evidence>
<feature type="domain" description="Major facilitator superfamily (MFS) profile" evidence="7">
    <location>
        <begin position="12"/>
        <end position="392"/>
    </location>
</feature>
<dbReference type="PRINTS" id="PR01035">
    <property type="entry name" value="TCRTETA"/>
</dbReference>
<protein>
    <submittedName>
        <fullName evidence="8">MFS family permease</fullName>
    </submittedName>
</protein>
<evidence type="ECO:0000256" key="3">
    <source>
        <dbReference type="ARBA" id="ARBA00022692"/>
    </source>
</evidence>
<name>A0A841DLM4_9ACTN</name>
<reference evidence="8 9" key="1">
    <citation type="submission" date="2020-08" db="EMBL/GenBank/DDBJ databases">
        <title>Sequencing the genomes of 1000 actinobacteria strains.</title>
        <authorList>
            <person name="Klenk H.-P."/>
        </authorList>
    </citation>
    <scope>NUCLEOTIDE SEQUENCE [LARGE SCALE GENOMIC DNA]</scope>
    <source>
        <strain evidence="8 9">DSM 17294</strain>
    </source>
</reference>
<dbReference type="InterPro" id="IPR020846">
    <property type="entry name" value="MFS_dom"/>
</dbReference>
<dbReference type="Proteomes" id="UP000558997">
    <property type="component" value="Unassembled WGS sequence"/>
</dbReference>
<organism evidence="8 9">
    <name type="scientific">Kribbella solani</name>
    <dbReference type="NCBI Taxonomy" id="236067"/>
    <lineage>
        <taxon>Bacteria</taxon>
        <taxon>Bacillati</taxon>
        <taxon>Actinomycetota</taxon>
        <taxon>Actinomycetes</taxon>
        <taxon>Propionibacteriales</taxon>
        <taxon>Kribbellaceae</taxon>
        <taxon>Kribbella</taxon>
    </lineage>
</organism>
<feature type="transmembrane region" description="Helical" evidence="6">
    <location>
        <begin position="368"/>
        <end position="387"/>
    </location>
</feature>
<dbReference type="PROSITE" id="PS50850">
    <property type="entry name" value="MFS"/>
    <property type="match status" value="1"/>
</dbReference>
<evidence type="ECO:0000256" key="1">
    <source>
        <dbReference type="ARBA" id="ARBA00004651"/>
    </source>
</evidence>
<feature type="transmembrane region" description="Helical" evidence="6">
    <location>
        <begin position="247"/>
        <end position="269"/>
    </location>
</feature>
<accession>A0A841DLM4</accession>
<dbReference type="InterPro" id="IPR036259">
    <property type="entry name" value="MFS_trans_sf"/>
</dbReference>
<feature type="transmembrane region" description="Helical" evidence="6">
    <location>
        <begin position="137"/>
        <end position="161"/>
    </location>
</feature>
<dbReference type="Gene3D" id="1.20.1250.20">
    <property type="entry name" value="MFS general substrate transporter like domains"/>
    <property type="match status" value="2"/>
</dbReference>
<dbReference type="CDD" id="cd17325">
    <property type="entry name" value="MFS_MdtG_SLC18_like"/>
    <property type="match status" value="1"/>
</dbReference>
<evidence type="ECO:0000256" key="2">
    <source>
        <dbReference type="ARBA" id="ARBA00022448"/>
    </source>
</evidence>
<feature type="transmembrane region" description="Helical" evidence="6">
    <location>
        <begin position="103"/>
        <end position="125"/>
    </location>
</feature>
<feature type="transmembrane region" description="Helical" evidence="6">
    <location>
        <begin position="41"/>
        <end position="58"/>
    </location>
</feature>
<keyword evidence="5 6" id="KW-0472">Membrane</keyword>
<evidence type="ECO:0000259" key="7">
    <source>
        <dbReference type="PROSITE" id="PS50850"/>
    </source>
</evidence>
<feature type="transmembrane region" description="Helical" evidence="6">
    <location>
        <begin position="216"/>
        <end position="241"/>
    </location>
</feature>
<sequence>MAVKEDTGLPREVSVLATMAFIVAVGFGVQSPALPVFAENLGVGSAAVGALVSAFALMRLVSGPLGGRFVNAVGEIRVLITGMFMLATTSVIAGLSTSFPQLLIMRGLGGIGSALYSVAAMSLVFRVTPGHLTGRAVGIFQGAFYSGTVIGPAIGGLMSGLSPRVPFFAYGGAAALGGVVAVIFLRRLSNRRPADDERPSPAVGLRTAIRHYPYRAAVTANFTIGWAVFGVRVSVLPLYLLNVVKAPAVWIGVGLSACAVVQALTLPVAGRRADRWPARRPLVLGETVIILGFLAILLGASVPTYLVGLALLGLGVSFVTTGGSKLVAGIATGRAGVVVAIYQSGADAGMVVGPLITGLLADHFGYPTALTTTITILTIGLTMSAFIRPRPSDPT</sequence>
<evidence type="ECO:0000256" key="6">
    <source>
        <dbReference type="SAM" id="Phobius"/>
    </source>
</evidence>
<evidence type="ECO:0000256" key="5">
    <source>
        <dbReference type="ARBA" id="ARBA00023136"/>
    </source>
</evidence>
<dbReference type="EMBL" id="JACHNF010000001">
    <property type="protein sequence ID" value="MBB5977337.1"/>
    <property type="molecule type" value="Genomic_DNA"/>
</dbReference>
<dbReference type="InterPro" id="IPR001958">
    <property type="entry name" value="Tet-R_TetA/multi-R_MdtG-like"/>
</dbReference>
<dbReference type="AlphaFoldDB" id="A0A841DLM4"/>
<dbReference type="Pfam" id="PF07690">
    <property type="entry name" value="MFS_1"/>
    <property type="match status" value="1"/>
</dbReference>
<evidence type="ECO:0000313" key="9">
    <source>
        <dbReference type="Proteomes" id="UP000558997"/>
    </source>
</evidence>
<comment type="caution">
    <text evidence="8">The sequence shown here is derived from an EMBL/GenBank/DDBJ whole genome shotgun (WGS) entry which is preliminary data.</text>
</comment>
<comment type="subcellular location">
    <subcellularLocation>
        <location evidence="1">Cell membrane</location>
        <topology evidence="1">Multi-pass membrane protein</topology>
    </subcellularLocation>
</comment>
<feature type="transmembrane region" description="Helical" evidence="6">
    <location>
        <begin position="167"/>
        <end position="185"/>
    </location>
</feature>
<dbReference type="GO" id="GO:0005886">
    <property type="term" value="C:plasma membrane"/>
    <property type="evidence" value="ECO:0007669"/>
    <property type="project" value="UniProtKB-SubCell"/>
</dbReference>
<feature type="transmembrane region" description="Helical" evidence="6">
    <location>
        <begin position="335"/>
        <end position="356"/>
    </location>
</feature>
<dbReference type="PANTHER" id="PTHR23506">
    <property type="entry name" value="GH10249P"/>
    <property type="match status" value="1"/>
</dbReference>
<feature type="transmembrane region" description="Helical" evidence="6">
    <location>
        <begin position="78"/>
        <end position="97"/>
    </location>
</feature>
<proteinExistence type="predicted"/>
<feature type="transmembrane region" description="Helical" evidence="6">
    <location>
        <begin position="306"/>
        <end position="328"/>
    </location>
</feature>
<feature type="transmembrane region" description="Helical" evidence="6">
    <location>
        <begin position="281"/>
        <end position="300"/>
    </location>
</feature>
<keyword evidence="9" id="KW-1185">Reference proteome</keyword>
<keyword evidence="3 6" id="KW-0812">Transmembrane</keyword>
<dbReference type="InterPro" id="IPR011701">
    <property type="entry name" value="MFS"/>
</dbReference>
<dbReference type="GO" id="GO:0022857">
    <property type="term" value="F:transmembrane transporter activity"/>
    <property type="evidence" value="ECO:0007669"/>
    <property type="project" value="InterPro"/>
</dbReference>